<sequence length="180" mass="20713">MSLEKLSAELNKHQQSLPPVESWNPSDCGDIDIEIKRNGDWYHEGSAFKRMPLVKLLSSVLIREQTQSNDDYFLITPVEKMKIRVEDAPFVLTHWHWQDNEQVMVVETNVGDRFILNSEHPMECGDDGSLYVVVRRNLTAKVHRNVYYQWIDLATEQKTAQGVELMFTSAGCQFSLGKIA</sequence>
<dbReference type="InterPro" id="IPR010707">
    <property type="entry name" value="DUF1285"/>
</dbReference>
<accession>A0A502L1N9</accession>
<dbReference type="Pfam" id="PF21028">
    <property type="entry name" value="DUF1285_C"/>
    <property type="match status" value="1"/>
</dbReference>
<keyword evidence="4" id="KW-1185">Reference proteome</keyword>
<dbReference type="Gene3D" id="3.10.540.10">
    <property type="entry name" value="duf1285 like domain"/>
    <property type="match status" value="1"/>
</dbReference>
<comment type="caution">
    <text evidence="3">The sequence shown here is derived from an EMBL/GenBank/DDBJ whole genome shotgun (WGS) entry which is preliminary data.</text>
</comment>
<dbReference type="PIRSF" id="PIRSF029557">
    <property type="entry name" value="UCP029557"/>
    <property type="match status" value="1"/>
</dbReference>
<feature type="domain" description="DUF1285" evidence="1">
    <location>
        <begin position="18"/>
        <end position="88"/>
    </location>
</feature>
<gene>
    <name evidence="3" type="ORF">EPA86_04630</name>
</gene>
<evidence type="ECO:0000313" key="3">
    <source>
        <dbReference type="EMBL" id="TPH17838.1"/>
    </source>
</evidence>
<dbReference type="InterPro" id="IPR023361">
    <property type="entry name" value="DUF1285_beta_roll_sf"/>
</dbReference>
<protein>
    <submittedName>
        <fullName evidence="3">DUF1285 domain-containing protein</fullName>
    </submittedName>
</protein>
<dbReference type="Gene3D" id="2.30.270.10">
    <property type="entry name" value="duf1285 protein"/>
    <property type="match status" value="1"/>
</dbReference>
<evidence type="ECO:0000259" key="2">
    <source>
        <dbReference type="Pfam" id="PF21028"/>
    </source>
</evidence>
<organism evidence="3 4">
    <name type="scientific">Litorilituus lipolyticus</name>
    <dbReference type="NCBI Taxonomy" id="2491017"/>
    <lineage>
        <taxon>Bacteria</taxon>
        <taxon>Pseudomonadati</taxon>
        <taxon>Pseudomonadota</taxon>
        <taxon>Gammaproteobacteria</taxon>
        <taxon>Alteromonadales</taxon>
        <taxon>Colwelliaceae</taxon>
        <taxon>Litorilituus</taxon>
    </lineage>
</organism>
<dbReference type="EMBL" id="SAWY01000007">
    <property type="protein sequence ID" value="TPH17838.1"/>
    <property type="molecule type" value="Genomic_DNA"/>
</dbReference>
<name>A0A502L1N9_9GAMM</name>
<dbReference type="RefSeq" id="WP_140602244.1">
    <property type="nucleotide sequence ID" value="NZ_SAWY01000007.1"/>
</dbReference>
<proteinExistence type="predicted"/>
<dbReference type="Proteomes" id="UP000315303">
    <property type="component" value="Unassembled WGS sequence"/>
</dbReference>
<dbReference type="InterPro" id="IPR048341">
    <property type="entry name" value="DUF1285_N"/>
</dbReference>
<evidence type="ECO:0000259" key="1">
    <source>
        <dbReference type="Pfam" id="PF06938"/>
    </source>
</evidence>
<evidence type="ECO:0000313" key="4">
    <source>
        <dbReference type="Proteomes" id="UP000315303"/>
    </source>
</evidence>
<dbReference type="AlphaFoldDB" id="A0A502L1N9"/>
<dbReference type="InterPro" id="IPR048342">
    <property type="entry name" value="DUF1285_C"/>
</dbReference>
<dbReference type="OrthoDB" id="3078366at2"/>
<feature type="domain" description="DUF1285" evidence="2">
    <location>
        <begin position="89"/>
        <end position="176"/>
    </location>
</feature>
<dbReference type="Pfam" id="PF06938">
    <property type="entry name" value="DUF1285_N"/>
    <property type="match status" value="1"/>
</dbReference>
<reference evidence="3 4" key="1">
    <citation type="submission" date="2019-01" db="EMBL/GenBank/DDBJ databases">
        <title>Litorilituus lipolytica sp. nov., isolated from intertidal sand of the Yellow Sea in China.</title>
        <authorList>
            <person name="Liu A."/>
        </authorList>
    </citation>
    <scope>NUCLEOTIDE SEQUENCE [LARGE SCALE GENOMIC DNA]</scope>
    <source>
        <strain evidence="3 4">RZ04</strain>
    </source>
</reference>